<keyword evidence="13" id="KW-1185">Reference proteome</keyword>
<keyword evidence="5 9" id="KW-0472">Membrane</keyword>
<feature type="chain" id="PRO_5002526041" description="Copper acquisition factor BIM1-like domain-containing protein" evidence="10">
    <location>
        <begin position="18"/>
        <end position="227"/>
    </location>
</feature>
<keyword evidence="2" id="KW-1003">Cell membrane</keyword>
<proteinExistence type="predicted"/>
<evidence type="ECO:0000313" key="12">
    <source>
        <dbReference type="EMBL" id="KJZ76483.1"/>
    </source>
</evidence>
<dbReference type="GO" id="GO:0098552">
    <property type="term" value="C:side of membrane"/>
    <property type="evidence" value="ECO:0007669"/>
    <property type="project" value="UniProtKB-KW"/>
</dbReference>
<dbReference type="Proteomes" id="UP000054481">
    <property type="component" value="Unassembled WGS sequence"/>
</dbReference>
<feature type="transmembrane region" description="Helical" evidence="9">
    <location>
        <begin position="206"/>
        <end position="226"/>
    </location>
</feature>
<dbReference type="CDD" id="cd21176">
    <property type="entry name" value="LPMO_auxiliary-like"/>
    <property type="match status" value="1"/>
</dbReference>
<evidence type="ECO:0000256" key="8">
    <source>
        <dbReference type="SAM" id="MobiDB-lite"/>
    </source>
</evidence>
<dbReference type="GO" id="GO:0005886">
    <property type="term" value="C:plasma membrane"/>
    <property type="evidence" value="ECO:0007669"/>
    <property type="project" value="UniProtKB-SubCell"/>
</dbReference>
<dbReference type="EMBL" id="KQ030511">
    <property type="protein sequence ID" value="KJZ76483.1"/>
    <property type="molecule type" value="Genomic_DNA"/>
</dbReference>
<dbReference type="InterPro" id="IPR046530">
    <property type="entry name" value="BIM1-like_dom"/>
</dbReference>
<evidence type="ECO:0000256" key="1">
    <source>
        <dbReference type="ARBA" id="ARBA00004609"/>
    </source>
</evidence>
<sequence length="227" mass="23240">MVKPLFALGALFASLGAAHFQMNYPKSIGFNDDQEDQAPCGGFKPDFSKTLVDFHTGGEALAMRLSHPQSNWLFRATVDEKAESGWKQLFPIVMQSGLGDYCVPNVPAPADWAGKKGVVSVVSSAPDGLLYQCVAVNFVKGAGQTPPECKNASSVRGSFTDDTKLTALLGNAAGSSSSSTPTSSSGSASSSKGAASGLRPLSATSIGINGGVVALLAGAVFGGVMFI</sequence>
<name>A0A0F7ZVE7_9HYPO</name>
<evidence type="ECO:0000256" key="4">
    <source>
        <dbReference type="ARBA" id="ARBA00022729"/>
    </source>
</evidence>
<feature type="region of interest" description="Disordered" evidence="8">
    <location>
        <begin position="171"/>
        <end position="191"/>
    </location>
</feature>
<protein>
    <recommendedName>
        <fullName evidence="11">Copper acquisition factor BIM1-like domain-containing protein</fullName>
    </recommendedName>
</protein>
<evidence type="ECO:0000256" key="3">
    <source>
        <dbReference type="ARBA" id="ARBA00022622"/>
    </source>
</evidence>
<dbReference type="PANTHER" id="PTHR34992">
    <property type="entry name" value="HYPHAL ANASTAMOSIS-7 PROTEIN"/>
    <property type="match status" value="1"/>
</dbReference>
<keyword evidence="9" id="KW-0812">Transmembrane</keyword>
<keyword evidence="3" id="KW-0336">GPI-anchor</keyword>
<dbReference type="PANTHER" id="PTHR34992:SF1">
    <property type="entry name" value="COPPER ACQUISITION FACTOR BIM1-LIKE DOMAIN-CONTAINING PROTEIN"/>
    <property type="match status" value="1"/>
</dbReference>
<comment type="subcellular location">
    <subcellularLocation>
        <location evidence="1">Cell membrane</location>
        <topology evidence="1">Lipid-anchor</topology>
        <topology evidence="1">GPI-anchor</topology>
    </subcellularLocation>
</comment>
<feature type="signal peptide" evidence="10">
    <location>
        <begin position="1"/>
        <end position="17"/>
    </location>
</feature>
<gene>
    <name evidence="12" type="ORF">HIM_04212</name>
</gene>
<keyword evidence="9" id="KW-1133">Transmembrane helix</keyword>
<evidence type="ECO:0000313" key="13">
    <source>
        <dbReference type="Proteomes" id="UP000054481"/>
    </source>
</evidence>
<accession>A0A0F7ZVE7</accession>
<evidence type="ECO:0000256" key="10">
    <source>
        <dbReference type="SAM" id="SignalP"/>
    </source>
</evidence>
<evidence type="ECO:0000256" key="9">
    <source>
        <dbReference type="SAM" id="Phobius"/>
    </source>
</evidence>
<evidence type="ECO:0000259" key="11">
    <source>
        <dbReference type="Pfam" id="PF20238"/>
    </source>
</evidence>
<keyword evidence="7" id="KW-0449">Lipoprotein</keyword>
<dbReference type="OrthoDB" id="2146436at2759"/>
<feature type="domain" description="Copper acquisition factor BIM1-like" evidence="11">
    <location>
        <begin position="18"/>
        <end position="153"/>
    </location>
</feature>
<keyword evidence="6" id="KW-0325">Glycoprotein</keyword>
<evidence type="ECO:0000256" key="7">
    <source>
        <dbReference type="ARBA" id="ARBA00023288"/>
    </source>
</evidence>
<organism evidence="12 13">
    <name type="scientific">Hirsutella minnesotensis 3608</name>
    <dbReference type="NCBI Taxonomy" id="1043627"/>
    <lineage>
        <taxon>Eukaryota</taxon>
        <taxon>Fungi</taxon>
        <taxon>Dikarya</taxon>
        <taxon>Ascomycota</taxon>
        <taxon>Pezizomycotina</taxon>
        <taxon>Sordariomycetes</taxon>
        <taxon>Hypocreomycetidae</taxon>
        <taxon>Hypocreales</taxon>
        <taxon>Ophiocordycipitaceae</taxon>
        <taxon>Hirsutella</taxon>
    </lineage>
</organism>
<reference evidence="12 13" key="1">
    <citation type="journal article" date="2014" name="Genome Biol. Evol.">
        <title>Comparative genomics and transcriptomics analyses reveal divergent lifestyle features of nematode endoparasitic fungus Hirsutella minnesotensis.</title>
        <authorList>
            <person name="Lai Y."/>
            <person name="Liu K."/>
            <person name="Zhang X."/>
            <person name="Zhang X."/>
            <person name="Li K."/>
            <person name="Wang N."/>
            <person name="Shu C."/>
            <person name="Wu Y."/>
            <person name="Wang C."/>
            <person name="Bushley K.E."/>
            <person name="Xiang M."/>
            <person name="Liu X."/>
        </authorList>
    </citation>
    <scope>NUCLEOTIDE SEQUENCE [LARGE SCALE GENOMIC DNA]</scope>
    <source>
        <strain evidence="12 13">3608</strain>
    </source>
</reference>
<dbReference type="AlphaFoldDB" id="A0A0F7ZVE7"/>
<evidence type="ECO:0000256" key="6">
    <source>
        <dbReference type="ARBA" id="ARBA00023180"/>
    </source>
</evidence>
<dbReference type="InterPro" id="IPR046936">
    <property type="entry name" value="BIM1-like"/>
</dbReference>
<evidence type="ECO:0000256" key="5">
    <source>
        <dbReference type="ARBA" id="ARBA00023136"/>
    </source>
</evidence>
<evidence type="ECO:0000256" key="2">
    <source>
        <dbReference type="ARBA" id="ARBA00022475"/>
    </source>
</evidence>
<keyword evidence="4 10" id="KW-0732">Signal</keyword>
<dbReference type="Pfam" id="PF20238">
    <property type="entry name" value="BIM1-like_dom"/>
    <property type="match status" value="1"/>
</dbReference>